<keyword evidence="3" id="KW-0808">Transferase</keyword>
<dbReference type="InterPro" id="IPR028098">
    <property type="entry name" value="Glyco_trans_4-like_N"/>
</dbReference>
<reference evidence="3 4" key="1">
    <citation type="submission" date="2018-05" db="EMBL/GenBank/DDBJ databases">
        <title>complete genome sequence of Aquabacterium olei NBRC 110486.</title>
        <authorList>
            <person name="Tang B."/>
            <person name="Chang J."/>
            <person name="Zhang L."/>
            <person name="Yang H."/>
        </authorList>
    </citation>
    <scope>NUCLEOTIDE SEQUENCE [LARGE SCALE GENOMIC DNA]</scope>
    <source>
        <strain evidence="3 4">NBRC 110486</strain>
    </source>
</reference>
<dbReference type="Proteomes" id="UP000244892">
    <property type="component" value="Chromosome"/>
</dbReference>
<organism evidence="3 4">
    <name type="scientific">Aquabacterium olei</name>
    <dbReference type="NCBI Taxonomy" id="1296669"/>
    <lineage>
        <taxon>Bacteria</taxon>
        <taxon>Pseudomonadati</taxon>
        <taxon>Pseudomonadota</taxon>
        <taxon>Betaproteobacteria</taxon>
        <taxon>Burkholderiales</taxon>
        <taxon>Aquabacterium</taxon>
    </lineage>
</organism>
<dbReference type="KEGG" id="aon:DEH84_14285"/>
<gene>
    <name evidence="3" type="ORF">DEH84_14285</name>
</gene>
<sequence>MSLRILHVISSVNPSGGGPIEGLKRMAAEHRAHGRTVEVACLDDPGADWVKEFPLKCHALGPGYIGNYRYSGAMTAWLKANRTRYDVVFVNGIWQYHAFAVWRALHGTDTPYFVFIHGMLDPWFKRRYPIKHLKKWLFWPWSEYRVLRDARSVLFTCENERLLARQSFWLYQCREAVVNYGTDAPPEEYEKQVRAFREGFPALVGKRQLLFLGRVHEKKGADLLFHAIARIRGASPELIEGIQIVMAGPNAHAYGSQMRQLTIDLRIADMVTWVGMVAGDMKWGAFKSASAFILPSHQENFGIAVAEAMACGVPVLISDQVNIWREIVSSGSGFVEPDSIDGTERLVRRWLETPEMEWRAMGQRARQCFQNQFTISRSVQSVINIYEASKAGDIKLGAVCHD</sequence>
<dbReference type="AlphaFoldDB" id="A0A2U8FW49"/>
<dbReference type="OrthoDB" id="433681at2"/>
<dbReference type="GO" id="GO:0016757">
    <property type="term" value="F:glycosyltransferase activity"/>
    <property type="evidence" value="ECO:0007669"/>
    <property type="project" value="InterPro"/>
</dbReference>
<dbReference type="Pfam" id="PF13579">
    <property type="entry name" value="Glyco_trans_4_4"/>
    <property type="match status" value="1"/>
</dbReference>
<evidence type="ECO:0000259" key="2">
    <source>
        <dbReference type="Pfam" id="PF13579"/>
    </source>
</evidence>
<proteinExistence type="predicted"/>
<dbReference type="PANTHER" id="PTHR45947:SF13">
    <property type="entry name" value="TRANSFERASE"/>
    <property type="match status" value="1"/>
</dbReference>
<feature type="domain" description="Glycosyltransferase subfamily 4-like N-terminal" evidence="2">
    <location>
        <begin position="17"/>
        <end position="168"/>
    </location>
</feature>
<evidence type="ECO:0000313" key="4">
    <source>
        <dbReference type="Proteomes" id="UP000244892"/>
    </source>
</evidence>
<accession>A0A2U8FW49</accession>
<evidence type="ECO:0000313" key="3">
    <source>
        <dbReference type="EMBL" id="AWI55292.1"/>
    </source>
</evidence>
<protein>
    <submittedName>
        <fullName evidence="3">Transferase</fullName>
    </submittedName>
</protein>
<dbReference type="SUPFAM" id="SSF53756">
    <property type="entry name" value="UDP-Glycosyltransferase/glycogen phosphorylase"/>
    <property type="match status" value="1"/>
</dbReference>
<feature type="domain" description="Glycosyl transferase family 1" evidence="1">
    <location>
        <begin position="204"/>
        <end position="366"/>
    </location>
</feature>
<dbReference type="PANTHER" id="PTHR45947">
    <property type="entry name" value="SULFOQUINOVOSYL TRANSFERASE SQD2"/>
    <property type="match status" value="1"/>
</dbReference>
<keyword evidence="4" id="KW-1185">Reference proteome</keyword>
<dbReference type="Pfam" id="PF00534">
    <property type="entry name" value="Glycos_transf_1"/>
    <property type="match status" value="1"/>
</dbReference>
<dbReference type="Gene3D" id="3.40.50.2000">
    <property type="entry name" value="Glycogen Phosphorylase B"/>
    <property type="match status" value="2"/>
</dbReference>
<evidence type="ECO:0000259" key="1">
    <source>
        <dbReference type="Pfam" id="PF00534"/>
    </source>
</evidence>
<dbReference type="InterPro" id="IPR050194">
    <property type="entry name" value="Glycosyltransferase_grp1"/>
</dbReference>
<name>A0A2U8FW49_9BURK</name>
<dbReference type="InterPro" id="IPR001296">
    <property type="entry name" value="Glyco_trans_1"/>
</dbReference>
<dbReference type="EMBL" id="CP029210">
    <property type="protein sequence ID" value="AWI55292.1"/>
    <property type="molecule type" value="Genomic_DNA"/>
</dbReference>